<evidence type="ECO:0000313" key="4">
    <source>
        <dbReference type="Proteomes" id="UP000548867"/>
    </source>
</evidence>
<dbReference type="InterPro" id="IPR014710">
    <property type="entry name" value="RmlC-like_jellyroll"/>
</dbReference>
<gene>
    <name evidence="3" type="ORF">GGR38_000720</name>
</gene>
<name>A0A7W6CC11_9SPHN</name>
<dbReference type="Proteomes" id="UP000548867">
    <property type="component" value="Unassembled WGS sequence"/>
</dbReference>
<feature type="chain" id="PRO_5031028261" evidence="2">
    <location>
        <begin position="22"/>
        <end position="189"/>
    </location>
</feature>
<protein>
    <submittedName>
        <fullName evidence="3">Mannose-6-phosphate isomerase-like protein (Cupin superfamily)</fullName>
    </submittedName>
</protein>
<keyword evidence="4" id="KW-1185">Reference proteome</keyword>
<organism evidence="3 4">
    <name type="scientific">Novosphingobium sediminicola</name>
    <dbReference type="NCBI Taxonomy" id="563162"/>
    <lineage>
        <taxon>Bacteria</taxon>
        <taxon>Pseudomonadati</taxon>
        <taxon>Pseudomonadota</taxon>
        <taxon>Alphaproteobacteria</taxon>
        <taxon>Sphingomonadales</taxon>
        <taxon>Sphingomonadaceae</taxon>
        <taxon>Novosphingobium</taxon>
    </lineage>
</organism>
<dbReference type="RefSeq" id="WP_183622716.1">
    <property type="nucleotide sequence ID" value="NZ_JACIDX010000002.1"/>
</dbReference>
<feature type="region of interest" description="Disordered" evidence="1">
    <location>
        <begin position="126"/>
        <end position="145"/>
    </location>
</feature>
<keyword evidence="2" id="KW-0732">Signal</keyword>
<dbReference type="AlphaFoldDB" id="A0A7W6CC11"/>
<sequence length="189" mass="20093">MIIKKDLPCLALLALAAPAFAQQAPSGPPKEPRDKGVYITLDQMKAIADGVVEANGQPKAFSKRLINASTHSTAFIRMTKPEGPHAHGTWSELFVVREGSGILETGGTITGITGHDSATHKDLFLDPQTPQPAPRKPAPGDLAGTDVEGGYRQHVKAGDIILIPAGVSHRWVGVDGFVTYLDIKFPKAD</sequence>
<dbReference type="InterPro" id="IPR011051">
    <property type="entry name" value="RmlC_Cupin_sf"/>
</dbReference>
<reference evidence="3 4" key="1">
    <citation type="submission" date="2020-08" db="EMBL/GenBank/DDBJ databases">
        <title>Genomic Encyclopedia of Type Strains, Phase IV (KMG-IV): sequencing the most valuable type-strain genomes for metagenomic binning, comparative biology and taxonomic classification.</title>
        <authorList>
            <person name="Goeker M."/>
        </authorList>
    </citation>
    <scope>NUCLEOTIDE SEQUENCE [LARGE SCALE GENOMIC DNA]</scope>
    <source>
        <strain evidence="3 4">DSM 27057</strain>
    </source>
</reference>
<dbReference type="SUPFAM" id="SSF51182">
    <property type="entry name" value="RmlC-like cupins"/>
    <property type="match status" value="1"/>
</dbReference>
<dbReference type="Gene3D" id="2.60.120.10">
    <property type="entry name" value="Jelly Rolls"/>
    <property type="match status" value="1"/>
</dbReference>
<keyword evidence="3" id="KW-0413">Isomerase</keyword>
<evidence type="ECO:0000256" key="1">
    <source>
        <dbReference type="SAM" id="MobiDB-lite"/>
    </source>
</evidence>
<proteinExistence type="predicted"/>
<feature type="signal peptide" evidence="2">
    <location>
        <begin position="1"/>
        <end position="21"/>
    </location>
</feature>
<comment type="caution">
    <text evidence="3">The sequence shown here is derived from an EMBL/GenBank/DDBJ whole genome shotgun (WGS) entry which is preliminary data.</text>
</comment>
<dbReference type="EMBL" id="JACIDX010000002">
    <property type="protein sequence ID" value="MBB3953793.1"/>
    <property type="molecule type" value="Genomic_DNA"/>
</dbReference>
<dbReference type="GO" id="GO:0016853">
    <property type="term" value="F:isomerase activity"/>
    <property type="evidence" value="ECO:0007669"/>
    <property type="project" value="UniProtKB-KW"/>
</dbReference>
<accession>A0A7W6CC11</accession>
<evidence type="ECO:0000256" key="2">
    <source>
        <dbReference type="SAM" id="SignalP"/>
    </source>
</evidence>
<evidence type="ECO:0000313" key="3">
    <source>
        <dbReference type="EMBL" id="MBB3953793.1"/>
    </source>
</evidence>